<dbReference type="Gene3D" id="1.25.40.10">
    <property type="entry name" value="Tetratricopeptide repeat domain"/>
    <property type="match status" value="1"/>
</dbReference>
<dbReference type="EMBL" id="GL377581">
    <property type="protein sequence ID" value="EFJ27587.1"/>
    <property type="molecule type" value="Genomic_DNA"/>
</dbReference>
<dbReference type="InParanoid" id="D8RIT8"/>
<name>D8RIT8_SELML</name>
<dbReference type="PANTHER" id="PTHR47928:SF190">
    <property type="entry name" value="PENTACOTRIPEPTIDE-REPEAT REGION OF PRORP DOMAIN-CONTAINING PROTEIN"/>
    <property type="match status" value="1"/>
</dbReference>
<reference evidence="1 2" key="1">
    <citation type="journal article" date="2011" name="Science">
        <title>The Selaginella genome identifies genetic changes associated with the evolution of vascular plants.</title>
        <authorList>
            <person name="Banks J.A."/>
            <person name="Nishiyama T."/>
            <person name="Hasebe M."/>
            <person name="Bowman J.L."/>
            <person name="Gribskov M."/>
            <person name="dePamphilis C."/>
            <person name="Albert V.A."/>
            <person name="Aono N."/>
            <person name="Aoyama T."/>
            <person name="Ambrose B.A."/>
            <person name="Ashton N.W."/>
            <person name="Axtell M.J."/>
            <person name="Barker E."/>
            <person name="Barker M.S."/>
            <person name="Bennetzen J.L."/>
            <person name="Bonawitz N.D."/>
            <person name="Chapple C."/>
            <person name="Cheng C."/>
            <person name="Correa L.G."/>
            <person name="Dacre M."/>
            <person name="DeBarry J."/>
            <person name="Dreyer I."/>
            <person name="Elias M."/>
            <person name="Engstrom E.M."/>
            <person name="Estelle M."/>
            <person name="Feng L."/>
            <person name="Finet C."/>
            <person name="Floyd S.K."/>
            <person name="Frommer W.B."/>
            <person name="Fujita T."/>
            <person name="Gramzow L."/>
            <person name="Gutensohn M."/>
            <person name="Harholt J."/>
            <person name="Hattori M."/>
            <person name="Heyl A."/>
            <person name="Hirai T."/>
            <person name="Hiwatashi Y."/>
            <person name="Ishikawa M."/>
            <person name="Iwata M."/>
            <person name="Karol K.G."/>
            <person name="Koehler B."/>
            <person name="Kolukisaoglu U."/>
            <person name="Kubo M."/>
            <person name="Kurata T."/>
            <person name="Lalonde S."/>
            <person name="Li K."/>
            <person name="Li Y."/>
            <person name="Litt A."/>
            <person name="Lyons E."/>
            <person name="Manning G."/>
            <person name="Maruyama T."/>
            <person name="Michael T.P."/>
            <person name="Mikami K."/>
            <person name="Miyazaki S."/>
            <person name="Morinaga S."/>
            <person name="Murata T."/>
            <person name="Mueller-Roeber B."/>
            <person name="Nelson D.R."/>
            <person name="Obara M."/>
            <person name="Oguri Y."/>
            <person name="Olmstead R.G."/>
            <person name="Onodera N."/>
            <person name="Petersen B.L."/>
            <person name="Pils B."/>
            <person name="Prigge M."/>
            <person name="Rensing S.A."/>
            <person name="Riano-Pachon D.M."/>
            <person name="Roberts A.W."/>
            <person name="Sato Y."/>
            <person name="Scheller H.V."/>
            <person name="Schulz B."/>
            <person name="Schulz C."/>
            <person name="Shakirov E.V."/>
            <person name="Shibagaki N."/>
            <person name="Shinohara N."/>
            <person name="Shippen D.E."/>
            <person name="Soerensen I."/>
            <person name="Sotooka R."/>
            <person name="Sugimoto N."/>
            <person name="Sugita M."/>
            <person name="Sumikawa N."/>
            <person name="Tanurdzic M."/>
            <person name="Theissen G."/>
            <person name="Ulvskov P."/>
            <person name="Wakazuki S."/>
            <person name="Weng J.K."/>
            <person name="Willats W.W."/>
            <person name="Wipf D."/>
            <person name="Wolf P.G."/>
            <person name="Yang L."/>
            <person name="Zimmer A.D."/>
            <person name="Zhu Q."/>
            <person name="Mitros T."/>
            <person name="Hellsten U."/>
            <person name="Loque D."/>
            <person name="Otillar R."/>
            <person name="Salamov A."/>
            <person name="Schmutz J."/>
            <person name="Shapiro H."/>
            <person name="Lindquist E."/>
            <person name="Lucas S."/>
            <person name="Rokhsar D."/>
            <person name="Grigoriev I.V."/>
        </authorList>
    </citation>
    <scope>NUCLEOTIDE SEQUENCE [LARGE SCALE GENOMIC DNA]</scope>
</reference>
<sequence length="160" mass="17504">MEACTMSNLAGQALEIFHLENCSGQLMLDRVVFSAVLSAHSWLGCLDDAAGIIRDMASDYAIRPSVEHYCAILAMLTSRSELGDAEDLAASMPFVASASACCSSTCLFKEVNLHGENDACCHTINQAQKNLHKNPGEQQSPVKQYGGYRLVNWRWHMCST</sequence>
<gene>
    <name evidence="1" type="ORF">SELMODRAFT_411718</name>
</gene>
<evidence type="ECO:0008006" key="3">
    <source>
        <dbReference type="Google" id="ProtNLM"/>
    </source>
</evidence>
<dbReference type="InterPro" id="IPR011990">
    <property type="entry name" value="TPR-like_helical_dom_sf"/>
</dbReference>
<organism evidence="2">
    <name type="scientific">Selaginella moellendorffii</name>
    <name type="common">Spikemoss</name>
    <dbReference type="NCBI Taxonomy" id="88036"/>
    <lineage>
        <taxon>Eukaryota</taxon>
        <taxon>Viridiplantae</taxon>
        <taxon>Streptophyta</taxon>
        <taxon>Embryophyta</taxon>
        <taxon>Tracheophyta</taxon>
        <taxon>Lycopodiopsida</taxon>
        <taxon>Selaginellales</taxon>
        <taxon>Selaginellaceae</taxon>
        <taxon>Selaginella</taxon>
    </lineage>
</organism>
<dbReference type="PANTHER" id="PTHR47928">
    <property type="entry name" value="REPEAT-CONTAINING PROTEIN, PUTATIVE-RELATED"/>
    <property type="match status" value="1"/>
</dbReference>
<dbReference type="Gramene" id="EFJ27587">
    <property type="protein sequence ID" value="EFJ27587"/>
    <property type="gene ID" value="SELMODRAFT_411718"/>
</dbReference>
<accession>D8RIT8</accession>
<proteinExistence type="predicted"/>
<protein>
    <recommendedName>
        <fullName evidence="3">Pentacotripeptide-repeat region of PRORP domain-containing protein</fullName>
    </recommendedName>
</protein>
<dbReference type="KEGG" id="smo:SELMODRAFT_411718"/>
<dbReference type="InterPro" id="IPR050421">
    <property type="entry name" value="PPR"/>
</dbReference>
<evidence type="ECO:0000313" key="1">
    <source>
        <dbReference type="EMBL" id="EFJ27587.1"/>
    </source>
</evidence>
<dbReference type="HOGENOM" id="CLU_1655164_0_0_1"/>
<evidence type="ECO:0000313" key="2">
    <source>
        <dbReference type="Proteomes" id="UP000001514"/>
    </source>
</evidence>
<dbReference type="Proteomes" id="UP000001514">
    <property type="component" value="Unassembled WGS sequence"/>
</dbReference>
<dbReference type="AlphaFoldDB" id="D8RIT8"/>
<keyword evidence="2" id="KW-1185">Reference proteome</keyword>